<dbReference type="AlphaFoldDB" id="A0A3S3RZM9"/>
<organism evidence="1 2">
    <name type="scientific">Methanosuratincola subterraneus</name>
    <dbReference type="NCBI Taxonomy" id="2593994"/>
    <lineage>
        <taxon>Archaea</taxon>
        <taxon>Thermoproteota</taxon>
        <taxon>Methanosuratincolia</taxon>
        <taxon>Candidatus Methanomethylicales</taxon>
        <taxon>Candidatus Methanomethylicaceae</taxon>
        <taxon>Candidatus Methanosuratincola (ex Vanwonterghem et al. 2016)</taxon>
    </lineage>
</organism>
<name>A0A3S3RZM9_METS7</name>
<evidence type="ECO:0000313" key="1">
    <source>
        <dbReference type="EMBL" id="RWX73170.1"/>
    </source>
</evidence>
<dbReference type="Proteomes" id="UP000288215">
    <property type="component" value="Unassembled WGS sequence"/>
</dbReference>
<proteinExistence type="predicted"/>
<sequence>MRFKFIRETGTYVDIYFMSQCATGQDQRTAYEMSFLEA</sequence>
<accession>A0A3S3RZM9</accession>
<comment type="caution">
    <text evidence="1">The sequence shown here is derived from an EMBL/GenBank/DDBJ whole genome shotgun (WGS) entry which is preliminary data.</text>
</comment>
<reference evidence="1 2" key="1">
    <citation type="submission" date="2018-12" db="EMBL/GenBank/DDBJ databases">
        <title>The complete genome of the methanogenic archaea of the candidate phylum Verstraetearchaeota, obtained from the metagenome of underground thermal water.</title>
        <authorList>
            <person name="Kadnikov V.V."/>
            <person name="Mardanov A.V."/>
            <person name="Beletsky A.V."/>
            <person name="Karnachuk O.V."/>
            <person name="Ravin N.V."/>
        </authorList>
    </citation>
    <scope>NUCLEOTIDE SEQUENCE [LARGE SCALE GENOMIC DNA]</scope>
    <source>
        <strain evidence="1">Ch88</strain>
    </source>
</reference>
<dbReference type="EMBL" id="RXGA01000003">
    <property type="protein sequence ID" value="RWX73170.1"/>
    <property type="molecule type" value="Genomic_DNA"/>
</dbReference>
<protein>
    <submittedName>
        <fullName evidence="1">Uncharacterized protein</fullName>
    </submittedName>
</protein>
<evidence type="ECO:0000313" key="2">
    <source>
        <dbReference type="Proteomes" id="UP000288215"/>
    </source>
</evidence>
<gene>
    <name evidence="1" type="ORF">Metus_1144</name>
</gene>